<dbReference type="EMBL" id="VKQN01000001">
    <property type="protein sequence ID" value="MDR4174779.1"/>
    <property type="molecule type" value="Genomic_DNA"/>
</dbReference>
<dbReference type="EMBL" id="CP053979">
    <property type="protein sequence ID" value="QKH22655.1"/>
    <property type="molecule type" value="Genomic_DNA"/>
</dbReference>
<dbReference type="EMBL" id="CP009334">
    <property type="protein sequence ID" value="AJG73809.1"/>
    <property type="molecule type" value="Genomic_DNA"/>
</dbReference>
<reference evidence="5 7" key="3">
    <citation type="submission" date="2020-05" db="EMBL/GenBank/DDBJ databases">
        <title>FDA dAtabase for Regulatory Grade micrObial Sequences (FDA-ARGOS): Supporting development and validation of Infectious Disease Dx tests.</title>
        <authorList>
            <person name="Nelson B."/>
            <person name="Plummer A."/>
            <person name="Tallon L."/>
            <person name="Sadzewicz L."/>
            <person name="Zhao X."/>
            <person name="Vavikolanu K."/>
            <person name="Mehta A."/>
            <person name="Aluvathingal J."/>
            <person name="Nadendla S."/>
            <person name="Myers T."/>
            <person name="Yan Y."/>
            <person name="Sichtig H."/>
        </authorList>
    </citation>
    <scope>NUCLEOTIDE SEQUENCE [LARGE SCALE GENOMIC DNA]</scope>
    <source>
        <strain evidence="5 7">FDAARGOS_795</strain>
        <plasmid evidence="5 7">unnamed3</plasmid>
    </source>
</reference>
<feature type="domain" description="N-terminal" evidence="2">
    <location>
        <begin position="45"/>
        <end position="112"/>
    </location>
</feature>
<dbReference type="Proteomes" id="UP001181533">
    <property type="component" value="Unassembled WGS sequence"/>
</dbReference>
<dbReference type="AlphaFoldDB" id="A0A0B5N7R6"/>
<keyword evidence="5" id="KW-0614">Plasmid</keyword>
<organism evidence="5 7">
    <name type="scientific">Bacillus thuringiensis</name>
    <dbReference type="NCBI Taxonomy" id="1428"/>
    <lineage>
        <taxon>Bacteria</taxon>
        <taxon>Bacillati</taxon>
        <taxon>Bacillota</taxon>
        <taxon>Bacilli</taxon>
        <taxon>Bacillales</taxon>
        <taxon>Bacillaceae</taxon>
        <taxon>Bacillus</taxon>
        <taxon>Bacillus cereus group</taxon>
    </lineage>
</organism>
<gene>
    <name evidence="3" type="ORF">BF38_5911</name>
    <name evidence="4" type="ORF">FO599_01355</name>
    <name evidence="5" type="ORF">FOC89_01325</name>
</gene>
<dbReference type="GO" id="GO:0003697">
    <property type="term" value="F:single-stranded DNA binding"/>
    <property type="evidence" value="ECO:0007669"/>
    <property type="project" value="InterPro"/>
</dbReference>
<dbReference type="Proteomes" id="UP000501107">
    <property type="component" value="Plasmid unnamed3"/>
</dbReference>
<evidence type="ECO:0000259" key="2">
    <source>
        <dbReference type="Pfam" id="PF08401"/>
    </source>
</evidence>
<dbReference type="Pfam" id="PF08401">
    <property type="entry name" value="ArdcN"/>
    <property type="match status" value="1"/>
</dbReference>
<geneLocation type="plasmid" evidence="5 7">
    <name>unnamed3</name>
</geneLocation>
<proteinExistence type="predicted"/>
<dbReference type="Proteomes" id="UP000031876">
    <property type="component" value="Plasmid 2"/>
</dbReference>
<evidence type="ECO:0000313" key="5">
    <source>
        <dbReference type="EMBL" id="QKH22655.1"/>
    </source>
</evidence>
<accession>A0A0B5N7R6</accession>
<sequence>MTTELREVNEELLAKNPKDLKGKERDNWLTEKQKDIMNKVTNHKTSKEDIIEMLTFMSKFHNYSYKNSMLIEAQWEGAMAVASSQRWKKLGYYIRKGETGKILIWVRVKYKRIKLDDGWIPWNKAPKQVQNDALAGKYEWTEGVGYKSGYVYDISQTTAEIEDYPKLMPNRHYNFEENEVDYQNLLGGIDLLANNLGYEMNWDERGVLQSAKGGCIYDSKQILLNKRNTHTENVSTSIHELAHAYMHPKSELDRGERELQAELVATVVSSVFGIDTKEKAVGYIATWMNSANKRLKEDGKEMQLEDLLQEVQRTVKKFVRIINGEMDYQEGNDKAMDN</sequence>
<dbReference type="KEGG" id="btw:BF38_5911"/>
<dbReference type="RefSeq" id="WP_003259901.1">
    <property type="nucleotide sequence ID" value="NZ_CP009334.1"/>
</dbReference>
<protein>
    <submittedName>
        <fullName evidence="5">ImmA/IrrE family metallo-endopeptidase</fullName>
    </submittedName>
</protein>
<dbReference type="Pfam" id="PF06114">
    <property type="entry name" value="Peptidase_M78"/>
    <property type="match status" value="1"/>
</dbReference>
<evidence type="ECO:0000259" key="1">
    <source>
        <dbReference type="Pfam" id="PF06114"/>
    </source>
</evidence>
<reference evidence="3 6" key="1">
    <citation type="journal article" date="2015" name="Genome Announc.">
        <title>Complete genome sequences for 35 biothreat assay-relevant bacillus species.</title>
        <authorList>
            <person name="Johnson S.L."/>
            <person name="Daligault H.E."/>
            <person name="Davenport K.W."/>
            <person name="Jaissle J."/>
            <person name="Frey K.G."/>
            <person name="Ladner J.T."/>
            <person name="Broomall S.M."/>
            <person name="Bishop-Lilly K.A."/>
            <person name="Bruce D.C."/>
            <person name="Gibbons H.S."/>
            <person name="Coyne S.R."/>
            <person name="Lo C.C."/>
            <person name="Meincke L."/>
            <person name="Munk A.C."/>
            <person name="Koroleva G.I."/>
            <person name="Rosenzweig C.N."/>
            <person name="Palacios G.F."/>
            <person name="Redden C.L."/>
            <person name="Minogue T.D."/>
            <person name="Chain P.S."/>
        </authorList>
    </citation>
    <scope>NUCLEOTIDE SEQUENCE [LARGE SCALE GENOMIC DNA]</scope>
    <source>
        <strain evidence="3 6">HD1011</strain>
        <plasmid evidence="3 6">2</plasmid>
    </source>
</reference>
<evidence type="ECO:0000313" key="3">
    <source>
        <dbReference type="EMBL" id="AJG73809.1"/>
    </source>
</evidence>
<feature type="domain" description="IrrE N-terminal-like" evidence="1">
    <location>
        <begin position="212"/>
        <end position="265"/>
    </location>
</feature>
<name>A0A0B5N7R6_BACTU</name>
<dbReference type="InterPro" id="IPR013610">
    <property type="entry name" value="ArdC_N"/>
</dbReference>
<evidence type="ECO:0000313" key="6">
    <source>
        <dbReference type="Proteomes" id="UP000031876"/>
    </source>
</evidence>
<evidence type="ECO:0000313" key="4">
    <source>
        <dbReference type="EMBL" id="MDR4174779.1"/>
    </source>
</evidence>
<geneLocation type="plasmid" evidence="3 6">
    <name>2</name>
</geneLocation>
<reference evidence="4" key="2">
    <citation type="submission" date="2019-07" db="EMBL/GenBank/DDBJ databases">
        <title>Phylogenomic Reclassification of ATCC Bacillus Strains and Various Taxa within the Genus Bacillus.</title>
        <authorList>
            <person name="Riojas M.A."/>
            <person name="Frank A.M."/>
            <person name="Fenn S.L."/>
            <person name="King S.P."/>
            <person name="Brower S.M."/>
            <person name="Hazbon M.H."/>
        </authorList>
    </citation>
    <scope>NUCLEOTIDE SEQUENCE</scope>
    <source>
        <strain evidence="4">ATCC 35646</strain>
    </source>
</reference>
<dbReference type="InterPro" id="IPR010359">
    <property type="entry name" value="IrrE_HExxH"/>
</dbReference>
<evidence type="ECO:0000313" key="7">
    <source>
        <dbReference type="Proteomes" id="UP000501107"/>
    </source>
</evidence>